<dbReference type="AlphaFoldDB" id="A0A6N9YM81"/>
<proteinExistence type="predicted"/>
<evidence type="ECO:0000313" key="4">
    <source>
        <dbReference type="Proteomes" id="UP000469185"/>
    </source>
</evidence>
<gene>
    <name evidence="3" type="ORF">G1H11_12210</name>
</gene>
<feature type="transmembrane region" description="Helical" evidence="1">
    <location>
        <begin position="21"/>
        <end position="47"/>
    </location>
</feature>
<comment type="caution">
    <text evidence="3">The sequence shown here is derived from an EMBL/GenBank/DDBJ whole genome shotgun (WGS) entry which is preliminary data.</text>
</comment>
<keyword evidence="1" id="KW-1133">Transmembrane helix</keyword>
<dbReference type="EMBL" id="JAAGOB010000006">
    <property type="protein sequence ID" value="NED96072.1"/>
    <property type="molecule type" value="Genomic_DNA"/>
</dbReference>
<evidence type="ECO:0000256" key="1">
    <source>
        <dbReference type="SAM" id="Phobius"/>
    </source>
</evidence>
<dbReference type="Pfam" id="PF07811">
    <property type="entry name" value="TadE"/>
    <property type="match status" value="1"/>
</dbReference>
<keyword evidence="1" id="KW-0472">Membrane</keyword>
<feature type="domain" description="TadE-like" evidence="2">
    <location>
        <begin position="20"/>
        <end position="62"/>
    </location>
</feature>
<name>A0A6N9YM81_9ACTN</name>
<sequence length="139" mass="14550">MTLRRVRTAECVRPRSPERGVAVVEFTLVSVLLVTLFLAVLQIGFVIHVRNTLVASAAEGARHAANANRSLDDGRARTRSLIAEALSLRFAGDVSTRMVNIGGAATVEVTVTTTLPVVGLLGPARGLTVSGHAVAEPGL</sequence>
<dbReference type="RefSeq" id="WP_163818867.1">
    <property type="nucleotide sequence ID" value="NZ_JAAGOB010000006.1"/>
</dbReference>
<accession>A0A6N9YM81</accession>
<reference evidence="3 4" key="1">
    <citation type="submission" date="2020-02" db="EMBL/GenBank/DDBJ databases">
        <authorList>
            <person name="Li X.-J."/>
            <person name="Feng X.-M."/>
        </authorList>
    </citation>
    <scope>NUCLEOTIDE SEQUENCE [LARGE SCALE GENOMIC DNA]</scope>
    <source>
        <strain evidence="3 4">CGMCC 4.7225</strain>
    </source>
</reference>
<dbReference type="InterPro" id="IPR012495">
    <property type="entry name" value="TadE-like_dom"/>
</dbReference>
<protein>
    <submittedName>
        <fullName evidence="3">Pilus assembly protein</fullName>
    </submittedName>
</protein>
<evidence type="ECO:0000259" key="2">
    <source>
        <dbReference type="Pfam" id="PF07811"/>
    </source>
</evidence>
<evidence type="ECO:0000313" key="3">
    <source>
        <dbReference type="EMBL" id="NED96072.1"/>
    </source>
</evidence>
<organism evidence="3 4">
    <name type="scientific">Phytoactinopolyspora alkaliphila</name>
    <dbReference type="NCBI Taxonomy" id="1783498"/>
    <lineage>
        <taxon>Bacteria</taxon>
        <taxon>Bacillati</taxon>
        <taxon>Actinomycetota</taxon>
        <taxon>Actinomycetes</taxon>
        <taxon>Jiangellales</taxon>
        <taxon>Jiangellaceae</taxon>
        <taxon>Phytoactinopolyspora</taxon>
    </lineage>
</organism>
<keyword evidence="1" id="KW-0812">Transmembrane</keyword>
<keyword evidence="4" id="KW-1185">Reference proteome</keyword>
<dbReference type="Proteomes" id="UP000469185">
    <property type="component" value="Unassembled WGS sequence"/>
</dbReference>